<dbReference type="InterPro" id="IPR050639">
    <property type="entry name" value="SSR_resolvase"/>
</dbReference>
<keyword evidence="3" id="KW-0233">DNA recombination</keyword>
<feature type="compositionally biased region" description="Low complexity" evidence="5">
    <location>
        <begin position="658"/>
        <end position="669"/>
    </location>
</feature>
<dbReference type="Gene3D" id="3.40.50.1390">
    <property type="entry name" value="Resolvase, N-terminal catalytic domain"/>
    <property type="match status" value="1"/>
</dbReference>
<dbReference type="InterPro" id="IPR025161">
    <property type="entry name" value="IS402-like_dom"/>
</dbReference>
<dbReference type="PROSITE" id="PS00397">
    <property type="entry name" value="RECOMBINASES_1"/>
    <property type="match status" value="1"/>
</dbReference>
<dbReference type="InterPro" id="IPR006119">
    <property type="entry name" value="Resolv_N"/>
</dbReference>
<dbReference type="Pfam" id="PF13340">
    <property type="entry name" value="DUF4096"/>
    <property type="match status" value="1"/>
</dbReference>
<evidence type="ECO:0000256" key="5">
    <source>
        <dbReference type="SAM" id="MobiDB-lite"/>
    </source>
</evidence>
<dbReference type="PANTHER" id="PTHR30461">
    <property type="entry name" value="DNA-INVERTASE FROM LAMBDOID PROPHAGE"/>
    <property type="match status" value="1"/>
</dbReference>
<dbReference type="SUPFAM" id="SSF53041">
    <property type="entry name" value="Resolvase-like"/>
    <property type="match status" value="1"/>
</dbReference>
<evidence type="ECO:0000256" key="4">
    <source>
        <dbReference type="PROSITE-ProRule" id="PRU10137"/>
    </source>
</evidence>
<evidence type="ECO:0000256" key="3">
    <source>
        <dbReference type="ARBA" id="ARBA00023172"/>
    </source>
</evidence>
<evidence type="ECO:0000259" key="6">
    <source>
        <dbReference type="PROSITE" id="PS51736"/>
    </source>
</evidence>
<dbReference type="Pfam" id="PF00239">
    <property type="entry name" value="Resolvase"/>
    <property type="match status" value="1"/>
</dbReference>
<dbReference type="SMART" id="SM00857">
    <property type="entry name" value="Resolvase"/>
    <property type="match status" value="1"/>
</dbReference>
<organism evidence="7 8">
    <name type="scientific">Streptomyces silvisoli</name>
    <dbReference type="NCBI Taxonomy" id="3034235"/>
    <lineage>
        <taxon>Bacteria</taxon>
        <taxon>Bacillati</taxon>
        <taxon>Actinomycetota</taxon>
        <taxon>Actinomycetes</taxon>
        <taxon>Kitasatosporales</taxon>
        <taxon>Streptomycetaceae</taxon>
        <taxon>Streptomyces</taxon>
    </lineage>
</organism>
<dbReference type="InterPro" id="IPR006118">
    <property type="entry name" value="Recombinase_CS"/>
</dbReference>
<comment type="caution">
    <text evidence="7">The sequence shown here is derived from an EMBL/GenBank/DDBJ whole genome shotgun (WGS) entry which is preliminary data.</text>
</comment>
<keyword evidence="2" id="KW-0238">DNA-binding</keyword>
<gene>
    <name evidence="7" type="ORF">P3G67_12825</name>
</gene>
<keyword evidence="8" id="KW-1185">Reference proteome</keyword>
<evidence type="ECO:0000313" key="7">
    <source>
        <dbReference type="EMBL" id="MDF3290114.1"/>
    </source>
</evidence>
<dbReference type="Proteomes" id="UP001216579">
    <property type="component" value="Unassembled WGS sequence"/>
</dbReference>
<evidence type="ECO:0000256" key="1">
    <source>
        <dbReference type="ARBA" id="ARBA00022908"/>
    </source>
</evidence>
<sequence>MSKNLISAITTVRRATTARLRAVDYLRVSTEEQVKGYGITYTGKRTKKHIANKGWDHVGTYADEGFSGSLEAHERPDLNRLMQEARQVPRPFDVVCVPEERAIGRAGRAFWPWVWELEDLGVFVAIVKGDYDNTTSEGRSRMRKAADRAEDEREIIRERTQGGLQEKAEDGGYIGGKVPYGYRVINKGIKGESRLVIDDCADCHSDCTAKHEADFLRNGRKRFVESRDWEDVAIVMNAAGYRKRNGEPWGYHSARQQILSDIVLEARQVFRGSRYVQRDADGNPIYGEPVVIKLDPIFTPEEVAELKNANKKPPRKPSTSRIYTLSGQIVSPCGKRYVGGGKGRREKQYRCQGRIAAYPGAPTCDCAYLRAEPVEEEAWKKVKRLLGDLDQLKAMADDWIGVRSGTRVNFTERIAELDKQIATQKKAVNITISMTAKQIAMEDEELSEEEAEERVAEVVAPLQQELAKLQKDRSDIASWQEESDVAGERITQLINLAEMANRRLHDMPLEKQHEFMVLIRSEVTIIGYAPQGRKGQPCALAAWFSERGLEVPLLTNEGWEKVAPLVDWKSRNLAPRTVLAGILYKARTDTPWTNVPSLFGSPATLQTYWTRWRKSGFWEQAMKALAQERGTSLPTPPPPKIKLRCLIEPETLLESECSSCESAAPGSPAARPPHRRPPRPARCPTPRCSPS</sequence>
<proteinExistence type="predicted"/>
<dbReference type="EMBL" id="JARJBC010000006">
    <property type="protein sequence ID" value="MDF3290114.1"/>
    <property type="molecule type" value="Genomic_DNA"/>
</dbReference>
<name>A0ABT5ZJW2_9ACTN</name>
<protein>
    <submittedName>
        <fullName evidence="7">Recombinase family protein</fullName>
    </submittedName>
</protein>
<dbReference type="CDD" id="cd00338">
    <property type="entry name" value="Ser_Recombinase"/>
    <property type="match status" value="1"/>
</dbReference>
<feature type="region of interest" description="Disordered" evidence="5">
    <location>
        <begin position="658"/>
        <end position="691"/>
    </location>
</feature>
<accession>A0ABT5ZJW2</accession>
<feature type="domain" description="Resolvase/invertase-type recombinase catalytic" evidence="6">
    <location>
        <begin position="21"/>
        <end position="171"/>
    </location>
</feature>
<dbReference type="PROSITE" id="PS51736">
    <property type="entry name" value="RECOMBINASES_3"/>
    <property type="match status" value="1"/>
</dbReference>
<evidence type="ECO:0000313" key="8">
    <source>
        <dbReference type="Proteomes" id="UP001216579"/>
    </source>
</evidence>
<evidence type="ECO:0000256" key="2">
    <source>
        <dbReference type="ARBA" id="ARBA00023125"/>
    </source>
</evidence>
<dbReference type="RefSeq" id="WP_276093561.1">
    <property type="nucleotide sequence ID" value="NZ_JARJBC010000006.1"/>
</dbReference>
<keyword evidence="1" id="KW-0229">DNA integration</keyword>
<dbReference type="PANTHER" id="PTHR30461:SF2">
    <property type="entry name" value="SERINE RECOMBINASE PINE-RELATED"/>
    <property type="match status" value="1"/>
</dbReference>
<reference evidence="7 8" key="1">
    <citation type="submission" date="2023-03" db="EMBL/GenBank/DDBJ databases">
        <title>Draft genome sequence of Streptomyces sp. RB6PN23 isolated from peat swamp forest in Thailand.</title>
        <authorList>
            <person name="Klaysubun C."/>
            <person name="Duangmal K."/>
        </authorList>
    </citation>
    <scope>NUCLEOTIDE SEQUENCE [LARGE SCALE GENOMIC DNA]</scope>
    <source>
        <strain evidence="7 8">RB6PN23</strain>
    </source>
</reference>
<feature type="compositionally biased region" description="Pro residues" evidence="5">
    <location>
        <begin position="680"/>
        <end position="691"/>
    </location>
</feature>
<feature type="active site" description="O-(5'-phospho-DNA)-serine intermediate" evidence="4">
    <location>
        <position position="29"/>
    </location>
</feature>
<dbReference type="InterPro" id="IPR036162">
    <property type="entry name" value="Resolvase-like_N_sf"/>
</dbReference>